<organism evidence="1 2">
    <name type="scientific">Anaerostipes hadrus</name>
    <dbReference type="NCBI Taxonomy" id="649756"/>
    <lineage>
        <taxon>Bacteria</taxon>
        <taxon>Bacillati</taxon>
        <taxon>Bacillota</taxon>
        <taxon>Clostridia</taxon>
        <taxon>Lachnospirales</taxon>
        <taxon>Lachnospiraceae</taxon>
        <taxon>Anaerostipes</taxon>
    </lineage>
</organism>
<dbReference type="AlphaFoldDB" id="A0A173SCB3"/>
<name>A0A173SCB3_ANAHA</name>
<evidence type="ECO:0000313" key="2">
    <source>
        <dbReference type="Proteomes" id="UP000095553"/>
    </source>
</evidence>
<evidence type="ECO:0000313" key="1">
    <source>
        <dbReference type="EMBL" id="CUM87616.1"/>
    </source>
</evidence>
<sequence length="101" mass="11754">MEITEFLKATSGRRFRPLLTCKDGFTMSVQASRTHYCEPKQDDLKEYTHVEIGRISETESLLLMYAENGEYPTETIYAFVPVEEVEEIIKKHGGLVKHWKK</sequence>
<gene>
    <name evidence="1" type="ORF">ERS852571_01108</name>
</gene>
<dbReference type="EMBL" id="CYXY01000005">
    <property type="protein sequence ID" value="CUM87616.1"/>
    <property type="molecule type" value="Genomic_DNA"/>
</dbReference>
<protein>
    <submittedName>
        <fullName evidence="1">Uncharacterized protein</fullName>
    </submittedName>
</protein>
<dbReference type="Proteomes" id="UP000095553">
    <property type="component" value="Unassembled WGS sequence"/>
</dbReference>
<proteinExistence type="predicted"/>
<dbReference type="RefSeq" id="WP_055072590.1">
    <property type="nucleotide sequence ID" value="NZ_CYXY01000005.1"/>
</dbReference>
<accession>A0A173SCB3</accession>
<reference evidence="1 2" key="1">
    <citation type="submission" date="2015-09" db="EMBL/GenBank/DDBJ databases">
        <authorList>
            <consortium name="Pathogen Informatics"/>
        </authorList>
    </citation>
    <scope>NUCLEOTIDE SEQUENCE [LARGE SCALE GENOMIC DNA]</scope>
    <source>
        <strain evidence="1 2">2789STDY5834959</strain>
    </source>
</reference>